<evidence type="ECO:0000313" key="5">
    <source>
        <dbReference type="Proteomes" id="UP000249464"/>
    </source>
</evidence>
<dbReference type="InterPro" id="IPR027410">
    <property type="entry name" value="TCP-1-like_intermed_sf"/>
</dbReference>
<organism evidence="4 5">
    <name type="scientific">Microbotryum silenes-dioicae</name>
    <dbReference type="NCBI Taxonomy" id="796604"/>
    <lineage>
        <taxon>Eukaryota</taxon>
        <taxon>Fungi</taxon>
        <taxon>Dikarya</taxon>
        <taxon>Basidiomycota</taxon>
        <taxon>Pucciniomycotina</taxon>
        <taxon>Microbotryomycetes</taxon>
        <taxon>Microbotryales</taxon>
        <taxon>Microbotryaceae</taxon>
        <taxon>Microbotryum</taxon>
    </lineage>
</organism>
<dbReference type="PANTHER" id="PTHR11353">
    <property type="entry name" value="CHAPERONIN"/>
    <property type="match status" value="1"/>
</dbReference>
<keyword evidence="2" id="KW-0067">ATP-binding</keyword>
<dbReference type="Proteomes" id="UP000249464">
    <property type="component" value="Unassembled WGS sequence"/>
</dbReference>
<evidence type="ECO:0000256" key="1">
    <source>
        <dbReference type="ARBA" id="ARBA00022741"/>
    </source>
</evidence>
<dbReference type="SUPFAM" id="SSF52029">
    <property type="entry name" value="GroEL apical domain-like"/>
    <property type="match status" value="1"/>
</dbReference>
<keyword evidence="1" id="KW-0547">Nucleotide-binding</keyword>
<protein>
    <submittedName>
        <fullName evidence="4">BQ5605_C008g04923 protein</fullName>
    </submittedName>
</protein>
<keyword evidence="5" id="KW-1185">Reference proteome</keyword>
<evidence type="ECO:0000256" key="2">
    <source>
        <dbReference type="ARBA" id="ARBA00022840"/>
    </source>
</evidence>
<gene>
    <name evidence="4" type="primary">BQ5605_C008g04923</name>
    <name evidence="4" type="ORF">BQ5605_C008G04923</name>
</gene>
<reference evidence="4 5" key="1">
    <citation type="submission" date="2016-11" db="EMBL/GenBank/DDBJ databases">
        <authorList>
            <person name="Jaros S."/>
            <person name="Januszkiewicz K."/>
            <person name="Wedrychowicz H."/>
        </authorList>
    </citation>
    <scope>NUCLEOTIDE SEQUENCE [LARGE SCALE GENOMIC DNA]</scope>
</reference>
<name>A0A2X0MBV2_9BASI</name>
<evidence type="ECO:0000313" key="4">
    <source>
        <dbReference type="EMBL" id="SGY78717.1"/>
    </source>
</evidence>
<dbReference type="EMBL" id="FQNC01000048">
    <property type="protein sequence ID" value="SGY78717.1"/>
    <property type="molecule type" value="Genomic_DNA"/>
</dbReference>
<dbReference type="Pfam" id="PF00118">
    <property type="entry name" value="Cpn60_TCP1"/>
    <property type="match status" value="1"/>
</dbReference>
<sequence>MVVDAVLTLDQIDLDEALIGIKKIPGGGMEDSLLVKGVAFKRTFSYAGFEQQPKSFKNPKIVCLNVELELKAERDNAEVRIEQVSVSGGRTPIESRAR</sequence>
<dbReference type="InterPro" id="IPR027409">
    <property type="entry name" value="GroEL-like_apical_dom_sf"/>
</dbReference>
<dbReference type="AlphaFoldDB" id="A0A2X0MBV2"/>
<dbReference type="InterPro" id="IPR002423">
    <property type="entry name" value="Cpn60/GroEL/TCP-1"/>
</dbReference>
<evidence type="ECO:0000256" key="3">
    <source>
        <dbReference type="ARBA" id="ARBA00023186"/>
    </source>
</evidence>
<accession>A0A2X0MBV2</accession>
<dbReference type="GO" id="GO:0005524">
    <property type="term" value="F:ATP binding"/>
    <property type="evidence" value="ECO:0007669"/>
    <property type="project" value="UniProtKB-KW"/>
</dbReference>
<dbReference type="STRING" id="796604.A0A2X0MBV2"/>
<proteinExistence type="predicted"/>
<dbReference type="InterPro" id="IPR017998">
    <property type="entry name" value="Chaperone_TCP-1"/>
</dbReference>
<dbReference type="SUPFAM" id="SSF54849">
    <property type="entry name" value="GroEL-intermediate domain like"/>
    <property type="match status" value="1"/>
</dbReference>
<dbReference type="Gene3D" id="3.30.260.10">
    <property type="entry name" value="TCP-1-like chaperonin intermediate domain"/>
    <property type="match status" value="1"/>
</dbReference>
<keyword evidence="3" id="KW-0143">Chaperone</keyword>
<dbReference type="GO" id="GO:0140662">
    <property type="term" value="F:ATP-dependent protein folding chaperone"/>
    <property type="evidence" value="ECO:0007669"/>
    <property type="project" value="InterPro"/>
</dbReference>